<gene>
    <name evidence="1" type="ORF">N3K66_005256</name>
</gene>
<comment type="caution">
    <text evidence="1">The sequence shown here is derived from an EMBL/GenBank/DDBJ whole genome shotgun (WGS) entry which is preliminary data.</text>
</comment>
<organism evidence="1 2">
    <name type="scientific">Trichothecium roseum</name>
    <dbReference type="NCBI Taxonomy" id="47278"/>
    <lineage>
        <taxon>Eukaryota</taxon>
        <taxon>Fungi</taxon>
        <taxon>Dikarya</taxon>
        <taxon>Ascomycota</taxon>
        <taxon>Pezizomycotina</taxon>
        <taxon>Sordariomycetes</taxon>
        <taxon>Hypocreomycetidae</taxon>
        <taxon>Hypocreales</taxon>
        <taxon>Hypocreales incertae sedis</taxon>
        <taxon>Trichothecium</taxon>
    </lineage>
</organism>
<keyword evidence="2" id="KW-1185">Reference proteome</keyword>
<sequence length="894" mass="96447">MMTLKSFVGKAAALASLLPHLAHAQDDLGIANGYIDIETPGFTAKIVRDAQVLVSLTPSGDTFDFLPYDLIDLRARNGQYHWGDITFRYRDADSGGSWTDADSSSSRQAVEALAAEGDVLASADLSATLPDGPLSVTRQWLNVDGDLGLRFTLENTGSGAMEIGSLGFPAEFNSIFTGRTAVDMHNLCSLSDPYVGMDAGQIRVAPVKGTGTALVVTPLNGTSSPLEAYRNLDEPQVEGINHGSQTFEGFYEWQTLSLAWAEEDWTSAEPWNTPTSRTLEAGESLQVGVRFSAAAGLRALDETVRGTGTPVAISAPGYILPRDQPAKLLLQSDSAVASITSSPEGALQAEEGSEAGLYTVTPSTSAWGRVCLTVEYEGGKVQTIHYYVTKATSDALADLGSFLTTEAWFTAEDDPFGRSPSVMTYDYGKGSIADQDGRVWIAGLSDEGGTGAYVAAMVKQAIQPNAEEVTKLEQFVDSVIWGNIQNEDYGVKKSLFFYDPSAAPGYTYDESINWGSWTSWNQQASSTVDRAYNYVHVAAAYWSLYRVARAYPDAVTREWGWYLDQAQQTILRITGGDVSYSDVGLMGETVFGEILKDLEREGLTEKATAVEDAMRERAELWDSQEIPYGSEMAWDSTGQEGVFYWTRHFGMTESATKTINSVLGYTPNVPHWGYNGNSRRYWDFIYGGKLQRIERQIHHYGSGLNSQVLLGAFRDDPTDSYLLRVGYAGSTGPLSNINQDGFPSAAFHSRPETLAWDGITGDYGGGFLGMALNSGTYVAEDSNLGLVAYGGILSTEGGKSTVQVKDAVRRRFFIGPLSLLVSIDAGVIEQLSFDDAGSVSFTIAQQDGGLNATQAAVWVESTGGDTWTVGAGEEGRGGWVVPLSGPTTVDISRN</sequence>
<protein>
    <submittedName>
        <fullName evidence="1">Uncharacterized protein</fullName>
    </submittedName>
</protein>
<evidence type="ECO:0000313" key="2">
    <source>
        <dbReference type="Proteomes" id="UP001163324"/>
    </source>
</evidence>
<reference evidence="1" key="1">
    <citation type="submission" date="2022-10" db="EMBL/GenBank/DDBJ databases">
        <title>Complete Genome of Trichothecium roseum strain YXFP-22015, a Plant Pathogen Isolated from Citrus.</title>
        <authorList>
            <person name="Wang Y."/>
            <person name="Zhu L."/>
        </authorList>
    </citation>
    <scope>NUCLEOTIDE SEQUENCE</scope>
    <source>
        <strain evidence="1">YXFP-22015</strain>
    </source>
</reference>
<accession>A0ACC0V517</accession>
<evidence type="ECO:0000313" key="1">
    <source>
        <dbReference type="EMBL" id="KAI9900994.1"/>
    </source>
</evidence>
<proteinExistence type="predicted"/>
<name>A0ACC0V517_9HYPO</name>
<dbReference type="EMBL" id="CM047943">
    <property type="protein sequence ID" value="KAI9900994.1"/>
    <property type="molecule type" value="Genomic_DNA"/>
</dbReference>
<dbReference type="Proteomes" id="UP001163324">
    <property type="component" value="Chromosome 4"/>
</dbReference>